<organism evidence="2 3">
    <name type="scientific">Kineosphaera limosa NBRC 100340</name>
    <dbReference type="NCBI Taxonomy" id="1184609"/>
    <lineage>
        <taxon>Bacteria</taxon>
        <taxon>Bacillati</taxon>
        <taxon>Actinomycetota</taxon>
        <taxon>Actinomycetes</taxon>
        <taxon>Micrococcales</taxon>
        <taxon>Dermatophilaceae</taxon>
        <taxon>Kineosphaera</taxon>
    </lineage>
</organism>
<feature type="region of interest" description="Disordered" evidence="1">
    <location>
        <begin position="1"/>
        <end position="32"/>
    </location>
</feature>
<evidence type="ECO:0000313" key="3">
    <source>
        <dbReference type="Proteomes" id="UP000008366"/>
    </source>
</evidence>
<dbReference type="Proteomes" id="UP000008366">
    <property type="component" value="Unassembled WGS sequence"/>
</dbReference>
<comment type="caution">
    <text evidence="2">The sequence shown here is derived from an EMBL/GenBank/DDBJ whole genome shotgun (WGS) entry which is preliminary data.</text>
</comment>
<proteinExistence type="predicted"/>
<name>K6WXX7_9MICO</name>
<keyword evidence="3" id="KW-1185">Reference proteome</keyword>
<dbReference type="AlphaFoldDB" id="K6WXX7"/>
<reference evidence="2 3" key="1">
    <citation type="submission" date="2012-08" db="EMBL/GenBank/DDBJ databases">
        <title>Whole genome shotgun sequence of Kineosphaera limosa NBRC 100340.</title>
        <authorList>
            <person name="Yoshida I."/>
            <person name="Isaki S."/>
            <person name="Hosoyama A."/>
            <person name="Tsuchikane K."/>
            <person name="Katsumata H."/>
            <person name="Ando Y."/>
            <person name="Ohji S."/>
            <person name="Hamada M."/>
            <person name="Tamura T."/>
            <person name="Yamazoe A."/>
            <person name="Yamazaki S."/>
            <person name="Fujita N."/>
        </authorList>
    </citation>
    <scope>NUCLEOTIDE SEQUENCE [LARGE SCALE GENOMIC DNA]</scope>
    <source>
        <strain evidence="2 3">NBRC 100340</strain>
    </source>
</reference>
<accession>K6WXX7</accession>
<protein>
    <submittedName>
        <fullName evidence="2">Uncharacterized protein</fullName>
    </submittedName>
</protein>
<gene>
    <name evidence="2" type="ORF">KILIM_053_00030</name>
</gene>
<dbReference type="EMBL" id="BAHD01000053">
    <property type="protein sequence ID" value="GAB96952.1"/>
    <property type="molecule type" value="Genomic_DNA"/>
</dbReference>
<evidence type="ECO:0000313" key="2">
    <source>
        <dbReference type="EMBL" id="GAB96952.1"/>
    </source>
</evidence>
<sequence length="97" mass="10926">MEILFGKSLGQATRCGSKGEEDGQAGASGMVQQRGWRHTCPRVVRQYEVVTDTLRLERDEVTSVAKCGDPMLREGFQSIAWKRLRGRRPTQHSVHTI</sequence>
<dbReference type="STRING" id="1184609.KILIM_053_00030"/>
<evidence type="ECO:0000256" key="1">
    <source>
        <dbReference type="SAM" id="MobiDB-lite"/>
    </source>
</evidence>